<dbReference type="SMART" id="SM00998">
    <property type="entry name" value="ADSL_C"/>
    <property type="match status" value="1"/>
</dbReference>
<dbReference type="GO" id="GO:0044208">
    <property type="term" value="P:'de novo' AMP biosynthetic process"/>
    <property type="evidence" value="ECO:0007669"/>
    <property type="project" value="TreeGrafter"/>
</dbReference>
<reference evidence="3" key="1">
    <citation type="submission" date="2015-07" db="EMBL/GenBank/DDBJ databases">
        <title>Novel operon containing particulate methane monooxygenase-type genes and epoxyalkane:coenzyme M transferase gene in ethylene-assimilating marine bacterium, Haliea sp. ETY-M.</title>
        <authorList>
            <person name="Suzuki T."/>
            <person name="Habe H."/>
            <person name="Nakajima-Kambe T."/>
            <person name="Fuse H."/>
        </authorList>
    </citation>
    <scope>NUCLEOTIDE SEQUENCE</scope>
    <source>
        <strain evidence="3">ETY-M</strain>
    </source>
</reference>
<dbReference type="CDD" id="cd01597">
    <property type="entry name" value="pCLME"/>
    <property type="match status" value="1"/>
</dbReference>
<dbReference type="GO" id="GO:0005829">
    <property type="term" value="C:cytosol"/>
    <property type="evidence" value="ECO:0007669"/>
    <property type="project" value="TreeGrafter"/>
</dbReference>
<evidence type="ECO:0000313" key="3">
    <source>
        <dbReference type="EMBL" id="BBD50141.1"/>
    </source>
</evidence>
<protein>
    <submittedName>
        <fullName evidence="3">Adenylosuccinate lyase</fullName>
        <ecNumber evidence="3">4.3.2.2</ecNumber>
    </submittedName>
</protein>
<accession>A0A455R337</accession>
<dbReference type="SUPFAM" id="SSF48557">
    <property type="entry name" value="L-aspartase-like"/>
    <property type="match status" value="1"/>
</dbReference>
<proteinExistence type="predicted"/>
<keyword evidence="1 3" id="KW-0456">Lyase</keyword>
<dbReference type="PANTHER" id="PTHR43172">
    <property type="entry name" value="ADENYLOSUCCINATE LYASE"/>
    <property type="match status" value="1"/>
</dbReference>
<feature type="domain" description="Adenylosuccinate lyase C-terminal" evidence="2">
    <location>
        <begin position="370"/>
        <end position="447"/>
    </location>
</feature>
<dbReference type="PROSITE" id="PS00163">
    <property type="entry name" value="FUMARATE_LYASES"/>
    <property type="match status" value="1"/>
</dbReference>
<name>A0A455R337_9GAMM</name>
<evidence type="ECO:0000256" key="1">
    <source>
        <dbReference type="ARBA" id="ARBA00023239"/>
    </source>
</evidence>
<dbReference type="PANTHER" id="PTHR43172:SF1">
    <property type="entry name" value="ADENYLOSUCCINATE LYASE"/>
    <property type="match status" value="1"/>
</dbReference>
<dbReference type="EC" id="4.3.2.2" evidence="3"/>
<evidence type="ECO:0000259" key="2">
    <source>
        <dbReference type="SMART" id="SM00998"/>
    </source>
</evidence>
<sequence length="458" mass="50204">MAYWSFASSIYGSAWSDEIVGPLFSDKARTRDWLDILAVLAEVQGEFNVIPKAAATTLGETLRGIEVDDDFISDIARGYANSSHSTAGLIESVRKRCEPEAAEWFYFGASVQDLADTWLVLTLRRCGTQLRQRLAGVLNGLGEMAVAHRSTVMAGRTHGQIGLPITFGFKVAGWLAELLRHEERLRLATERLCYGQLCGGVGSVSSLGPDGLAVQAEFLRRLDLQVPDASWTASRDVFADWGNVLALLCSCAERIGQEVFTLQRTEIDELREAATRATIGSITMPHKRNPEIGEHLGTLAKVVRMNAAALMEALPHSNERDARGWKLEWHVIPELTIAAARCVELLEVMLSGLEVRPAAMRANLDRCDYFFASESLMLALAAHTGKQTAHQVILELARVAKEQQLTLKTAALQADAVRAHLDEAQLEDIFALERCVGSCERIVDSVIAALRGRALPTV</sequence>
<dbReference type="Pfam" id="PF10397">
    <property type="entry name" value="ADSL_C"/>
    <property type="match status" value="1"/>
</dbReference>
<dbReference type="GO" id="GO:0004018">
    <property type="term" value="F:N6-(1,2-dicarboxyethyl)AMP AMP-lyase (fumarate-forming) activity"/>
    <property type="evidence" value="ECO:0007669"/>
    <property type="project" value="TreeGrafter"/>
</dbReference>
<organism evidence="3">
    <name type="scientific">Haliea sp. ETY-M</name>
    <dbReference type="NCBI Taxonomy" id="1055105"/>
    <lineage>
        <taxon>Bacteria</taxon>
        <taxon>Pseudomonadati</taxon>
        <taxon>Pseudomonadota</taxon>
        <taxon>Gammaproteobacteria</taxon>
        <taxon>Cellvibrionales</taxon>
        <taxon>Halieaceae</taxon>
        <taxon>Haliea</taxon>
    </lineage>
</organism>
<dbReference type="PRINTS" id="PR00145">
    <property type="entry name" value="ARGSUCLYASE"/>
</dbReference>
<dbReference type="GO" id="GO:0070626">
    <property type="term" value="F:(S)-2-(5-amino-1-(5-phospho-D-ribosyl)imidazole-4-carboxamido) succinate lyase (fumarate-forming) activity"/>
    <property type="evidence" value="ECO:0007669"/>
    <property type="project" value="TreeGrafter"/>
</dbReference>
<dbReference type="AlphaFoldDB" id="A0A455R337"/>
<dbReference type="Pfam" id="PF00206">
    <property type="entry name" value="Lyase_1"/>
    <property type="match status" value="1"/>
</dbReference>
<dbReference type="EMBL" id="LC064121">
    <property type="protein sequence ID" value="BBD50141.1"/>
    <property type="molecule type" value="Genomic_DNA"/>
</dbReference>
<dbReference type="Gene3D" id="1.20.200.10">
    <property type="entry name" value="Fumarase/aspartase (Central domain)"/>
    <property type="match status" value="1"/>
</dbReference>
<dbReference type="InterPro" id="IPR000362">
    <property type="entry name" value="Fumarate_lyase_fam"/>
</dbReference>
<dbReference type="InterPro" id="IPR022761">
    <property type="entry name" value="Fumarate_lyase_N"/>
</dbReference>
<dbReference type="InterPro" id="IPR019468">
    <property type="entry name" value="AdenyloSucc_lyase_C"/>
</dbReference>
<dbReference type="Gene3D" id="1.10.40.30">
    <property type="entry name" value="Fumarase/aspartase (C-terminal domain)"/>
    <property type="match status" value="1"/>
</dbReference>
<dbReference type="InterPro" id="IPR020557">
    <property type="entry name" value="Fumarate_lyase_CS"/>
</dbReference>
<dbReference type="PRINTS" id="PR00149">
    <property type="entry name" value="FUMRATELYASE"/>
</dbReference>
<dbReference type="InterPro" id="IPR008948">
    <property type="entry name" value="L-Aspartase-like"/>
</dbReference>